<dbReference type="Pfam" id="PF02194">
    <property type="entry name" value="PXA"/>
    <property type="match status" value="1"/>
</dbReference>
<reference evidence="2 3" key="1">
    <citation type="journal article" date="2014" name="Genome Biol. Evol.">
        <title>The genome of the myxosporean Thelohanellus kitauei shows adaptations to nutrient acquisition within its fish host.</title>
        <authorList>
            <person name="Yang Y."/>
            <person name="Xiong J."/>
            <person name="Zhou Z."/>
            <person name="Huo F."/>
            <person name="Miao W."/>
            <person name="Ran C."/>
            <person name="Liu Y."/>
            <person name="Zhang J."/>
            <person name="Feng J."/>
            <person name="Wang M."/>
            <person name="Wang M."/>
            <person name="Wang L."/>
            <person name="Yao B."/>
        </authorList>
    </citation>
    <scope>NUCLEOTIDE SEQUENCE [LARGE SCALE GENOMIC DNA]</scope>
    <source>
        <strain evidence="2">Wuqing</strain>
    </source>
</reference>
<protein>
    <submittedName>
        <fullName evidence="2">Sorting nexin-14</fullName>
    </submittedName>
</protein>
<accession>A0A0C2JDB1</accession>
<sequence>MIVELLIGILIGVLFIDRFHLFVTLFPSLFDNLYDLIFSPQEKVVYNYHEEEEPDVTEHEKHVEIPICIDDSLTTLLETIFENYLDPIVKTLDVSKDFCKRVRQLAQHVFSDLCHRASKVDPKFLTYNALIPKMLYHFRTCKSKSYKNVKLIHEVYPTDEIHCGVLFNENDEDIYLKNLFESILVLSLPQNQQRSRIGIYLLRSVLTFQVFKPFIEYLSDPVNIKSIIFKALNSETVVFDRSVTIKKVPALRKFILPQVFKCRHVVSPPKDLRVTWSQLQTNPSLMYVFLQVLKNNARFIFPHFCIAHDEWMSKVAKMETQSGESKTNQIQSLIFDALKIYKMFILPESFHSIKFNKEIVDKIKELDFELYTEENLIKIQFISGILHNIAYKILTAECLDYFYHSSQFFMLCFGDKPKLLDLLTTYHIKQSRKVLGLQKQVTEPQKSDQKVNYEVFECDSDIESDIEDLNEAGSMDSNLTDQSHNIDLSQIRVKITDLKSQVTKNERIYFYVISVNKLNDKNEPSKIVHRTYKEFYTLENRLKRFHGQRIKNPLIPKRSFLMEKNFEYLRHCIQPFQDYLESLLKNEYLRYSSLLNSFFTEEEVMTQQSFFSRTTLVTGRAIQSMIGNLSIQKGKYIDGFLANFIASTEPPKPKILHKWMYEKLDNTFYPASIAQIIDSVNILLLSFCGKGDSTAENDTDVKSQGVDPKYLRFLNIESCHELLDLINNRELNKQLIYNLFDDIFGAIYPELTQSKQEASFDAVTEP</sequence>
<gene>
    <name evidence="2" type="ORF">RF11_00473</name>
</gene>
<dbReference type="AlphaFoldDB" id="A0A0C2JDB1"/>
<proteinExistence type="predicted"/>
<dbReference type="Proteomes" id="UP000031668">
    <property type="component" value="Unassembled WGS sequence"/>
</dbReference>
<dbReference type="OMA" id="MYVYVIS"/>
<dbReference type="SMART" id="SM00312">
    <property type="entry name" value="PX"/>
    <property type="match status" value="1"/>
</dbReference>
<dbReference type="InterPro" id="IPR036871">
    <property type="entry name" value="PX_dom_sf"/>
</dbReference>
<name>A0A0C2JDB1_THEKT</name>
<keyword evidence="3" id="KW-1185">Reference proteome</keyword>
<dbReference type="PROSITE" id="PS50195">
    <property type="entry name" value="PX"/>
    <property type="match status" value="1"/>
</dbReference>
<evidence type="ECO:0000259" key="1">
    <source>
        <dbReference type="PROSITE" id="PS50195"/>
    </source>
</evidence>
<organism evidence="2 3">
    <name type="scientific">Thelohanellus kitauei</name>
    <name type="common">Myxosporean</name>
    <dbReference type="NCBI Taxonomy" id="669202"/>
    <lineage>
        <taxon>Eukaryota</taxon>
        <taxon>Metazoa</taxon>
        <taxon>Cnidaria</taxon>
        <taxon>Myxozoa</taxon>
        <taxon>Myxosporea</taxon>
        <taxon>Bivalvulida</taxon>
        <taxon>Platysporina</taxon>
        <taxon>Myxobolidae</taxon>
        <taxon>Thelohanellus</taxon>
    </lineage>
</organism>
<dbReference type="InterPro" id="IPR001683">
    <property type="entry name" value="PX_dom"/>
</dbReference>
<dbReference type="InterPro" id="IPR003114">
    <property type="entry name" value="Phox_assoc"/>
</dbReference>
<dbReference type="PANTHER" id="PTHR22775:SF3">
    <property type="entry name" value="SORTING NEXIN-13"/>
    <property type="match status" value="1"/>
</dbReference>
<dbReference type="Gene3D" id="3.30.1520.10">
    <property type="entry name" value="Phox-like domain"/>
    <property type="match status" value="1"/>
</dbReference>
<evidence type="ECO:0000313" key="3">
    <source>
        <dbReference type="Proteomes" id="UP000031668"/>
    </source>
</evidence>
<feature type="domain" description="PX" evidence="1">
    <location>
        <begin position="489"/>
        <end position="606"/>
    </location>
</feature>
<dbReference type="OrthoDB" id="5957963at2759"/>
<evidence type="ECO:0000313" key="2">
    <source>
        <dbReference type="EMBL" id="KII67118.1"/>
    </source>
</evidence>
<dbReference type="PANTHER" id="PTHR22775">
    <property type="entry name" value="SORTING NEXIN"/>
    <property type="match status" value="1"/>
</dbReference>
<dbReference type="Pfam" id="PF00787">
    <property type="entry name" value="PX"/>
    <property type="match status" value="1"/>
</dbReference>
<comment type="caution">
    <text evidence="2">The sequence shown here is derived from an EMBL/GenBank/DDBJ whole genome shotgun (WGS) entry which is preliminary data.</text>
</comment>
<dbReference type="GO" id="GO:0035091">
    <property type="term" value="F:phosphatidylinositol binding"/>
    <property type="evidence" value="ECO:0007669"/>
    <property type="project" value="InterPro"/>
</dbReference>
<dbReference type="SUPFAM" id="SSF64268">
    <property type="entry name" value="PX domain"/>
    <property type="match status" value="1"/>
</dbReference>
<dbReference type="SMART" id="SM00313">
    <property type="entry name" value="PXA"/>
    <property type="match status" value="1"/>
</dbReference>
<dbReference type="EMBL" id="JWZT01003307">
    <property type="protein sequence ID" value="KII67118.1"/>
    <property type="molecule type" value="Genomic_DNA"/>
</dbReference>